<dbReference type="AlphaFoldDB" id="G4ZT91"/>
<dbReference type="RefSeq" id="XP_009530552.1">
    <property type="nucleotide sequence ID" value="XM_009532257.1"/>
</dbReference>
<sequence>MDSAWAFLASWLSVLKEFLLPESKPRGLDWEVMLWFKCSYESEKRLRMHDLSMKLSLNEACRQDRAKLQRLREAIELFTMLAFVDNEAFRELLHADTWFHDFIQPYARGEEKFYPEWLLYLVETPSPEDIAANQTPISWGALLGFPDDPRENSPEFQTAIRALEAMGVGESVKGHNSRFAFTWMIGHFGRTEVEGTQTSILPADSPNPFSTQVRNLLDGLVPPVVQMRAVRHSYAIVQQVDPPHSNLKVVLTLPGKNMDIPERTICERTLSLARTPTTKFTLGLDRGNLTPKVAVDVGFQLTGTKLWRGGCKRDEDPNLVTSAAGRYRAVYNPANAPGWVELVVPGYGICTTQMEGSEKDKFISSKNTPFEEYLVQRSSSLTMGFASMENDTVVTQLLKLFGRELKSLMLMKVNTEIFRRPVTRDNQVQLELSLLAEACPCLRDVVVAGFNVTVAADSEALRNWRVYQMFLLASFDVPDLASYLADSTLRLTQNLCQLEITTASVDTKEAQTLKAFDGDFLPKLRVTGDTKAKLAMVSVVEVYNGGKSKATGHLDSLILTDRQDRKRLQHLREAIELMSTVAIVNNKTFTNFMRWILCFFGTLSSQDAAATQHRVPFGALLGCPEDPWTYSAEFREAMGKLEAMGLNEALKAYHLKNLALEWDIKSSAAKVGGRHELDLPEDTARPFSAQLKKLFDADVPPVVQLCAAGNADAVLKRLQRTHLAPAPAMTATQLYSKTTGIGPVSSSTTFVESLDCTASGIPELTTALARTAIQHLSLEYGSDEDDAATPESAKSAGYLLKTSCFARHPSGRVHSLTLSFDVVEDGAMVADLLTLVCWRLKKLSLKNEPSDHAKLDLSALAEACPALEGLDIEDFDVVVTVDSDALRVWPIQKIEIYGSTSVPDLATCLRNHSYRMARELATLEVESLNEHDGDFLPLTKEKLPNEAKAALTSVVKSRKGGNTPTAVSLLDAMCLSRIFALASTPVQRSVQDEVSHVFKPELDTTTVHGFALGLPGQQ</sequence>
<evidence type="ECO:0000313" key="3">
    <source>
        <dbReference type="Proteomes" id="UP000002640"/>
    </source>
</evidence>
<organism evidence="2 3">
    <name type="scientific">Phytophthora sojae (strain P6497)</name>
    <name type="common">Soybean stem and root rot agent</name>
    <name type="synonym">Phytophthora megasperma f. sp. glycines</name>
    <dbReference type="NCBI Taxonomy" id="1094619"/>
    <lineage>
        <taxon>Eukaryota</taxon>
        <taxon>Sar</taxon>
        <taxon>Stramenopiles</taxon>
        <taxon>Oomycota</taxon>
        <taxon>Peronosporomycetes</taxon>
        <taxon>Peronosporales</taxon>
        <taxon>Peronosporaceae</taxon>
        <taxon>Phytophthora</taxon>
    </lineage>
</organism>
<dbReference type="EMBL" id="JH159156">
    <property type="protein sequence ID" value="EGZ13123.1"/>
    <property type="molecule type" value="Genomic_DNA"/>
</dbReference>
<name>G4ZT91_PHYSP</name>
<dbReference type="GeneID" id="20646900"/>
<feature type="chain" id="PRO_5005349048" evidence="1">
    <location>
        <begin position="17"/>
        <end position="1018"/>
    </location>
</feature>
<evidence type="ECO:0000256" key="1">
    <source>
        <dbReference type="SAM" id="SignalP"/>
    </source>
</evidence>
<feature type="signal peptide" evidence="1">
    <location>
        <begin position="1"/>
        <end position="16"/>
    </location>
</feature>
<keyword evidence="3" id="KW-1185">Reference proteome</keyword>
<evidence type="ECO:0000313" key="2">
    <source>
        <dbReference type="EMBL" id="EGZ13123.1"/>
    </source>
</evidence>
<gene>
    <name evidence="2" type="ORF">PHYSODRAFT_334917</name>
</gene>
<dbReference type="KEGG" id="psoj:PHYSODRAFT_334917"/>
<dbReference type="InParanoid" id="G4ZT91"/>
<protein>
    <submittedName>
        <fullName evidence="2">Uncharacterized protein</fullName>
    </submittedName>
</protein>
<proteinExistence type="predicted"/>
<dbReference type="Proteomes" id="UP000002640">
    <property type="component" value="Unassembled WGS sequence"/>
</dbReference>
<keyword evidence="1" id="KW-0732">Signal</keyword>
<reference evidence="2 3" key="1">
    <citation type="journal article" date="2006" name="Science">
        <title>Phytophthora genome sequences uncover evolutionary origins and mechanisms of pathogenesis.</title>
        <authorList>
            <person name="Tyler B.M."/>
            <person name="Tripathy S."/>
            <person name="Zhang X."/>
            <person name="Dehal P."/>
            <person name="Jiang R.H."/>
            <person name="Aerts A."/>
            <person name="Arredondo F.D."/>
            <person name="Baxter L."/>
            <person name="Bensasson D."/>
            <person name="Beynon J.L."/>
            <person name="Chapman J."/>
            <person name="Damasceno C.M."/>
            <person name="Dorrance A.E."/>
            <person name="Dou D."/>
            <person name="Dickerman A.W."/>
            <person name="Dubchak I.L."/>
            <person name="Garbelotto M."/>
            <person name="Gijzen M."/>
            <person name="Gordon S.G."/>
            <person name="Govers F."/>
            <person name="Grunwald N.J."/>
            <person name="Huang W."/>
            <person name="Ivors K.L."/>
            <person name="Jones R.W."/>
            <person name="Kamoun S."/>
            <person name="Krampis K."/>
            <person name="Lamour K.H."/>
            <person name="Lee M.K."/>
            <person name="McDonald W.H."/>
            <person name="Medina M."/>
            <person name="Meijer H.J."/>
            <person name="Nordberg E.K."/>
            <person name="Maclean D.J."/>
            <person name="Ospina-Giraldo M.D."/>
            <person name="Morris P.F."/>
            <person name="Phuntumart V."/>
            <person name="Putnam N.H."/>
            <person name="Rash S."/>
            <person name="Rose J.K."/>
            <person name="Sakihama Y."/>
            <person name="Salamov A.A."/>
            <person name="Savidor A."/>
            <person name="Scheuring C.F."/>
            <person name="Smith B.M."/>
            <person name="Sobral B.W."/>
            <person name="Terry A."/>
            <person name="Torto-Alalibo T.A."/>
            <person name="Win J."/>
            <person name="Xu Z."/>
            <person name="Zhang H."/>
            <person name="Grigoriev I.V."/>
            <person name="Rokhsar D.S."/>
            <person name="Boore J.L."/>
        </authorList>
    </citation>
    <scope>NUCLEOTIDE SEQUENCE [LARGE SCALE GENOMIC DNA]</scope>
    <source>
        <strain evidence="2 3">P6497</strain>
    </source>
</reference>
<accession>G4ZT91</accession>